<accession>A0A9J5XIC4</accession>
<feature type="compositionally biased region" description="Polar residues" evidence="1">
    <location>
        <begin position="58"/>
        <end position="90"/>
    </location>
</feature>
<dbReference type="EMBL" id="JACXVP010000009">
    <property type="protein sequence ID" value="KAG5587343.1"/>
    <property type="molecule type" value="Genomic_DNA"/>
</dbReference>
<dbReference type="AlphaFoldDB" id="A0A9J5XIC4"/>
<evidence type="ECO:0000313" key="3">
    <source>
        <dbReference type="Proteomes" id="UP000824120"/>
    </source>
</evidence>
<organism evidence="2 3">
    <name type="scientific">Solanum commersonii</name>
    <name type="common">Commerson's wild potato</name>
    <name type="synonym">Commerson's nightshade</name>
    <dbReference type="NCBI Taxonomy" id="4109"/>
    <lineage>
        <taxon>Eukaryota</taxon>
        <taxon>Viridiplantae</taxon>
        <taxon>Streptophyta</taxon>
        <taxon>Embryophyta</taxon>
        <taxon>Tracheophyta</taxon>
        <taxon>Spermatophyta</taxon>
        <taxon>Magnoliopsida</taxon>
        <taxon>eudicotyledons</taxon>
        <taxon>Gunneridae</taxon>
        <taxon>Pentapetalae</taxon>
        <taxon>asterids</taxon>
        <taxon>lamiids</taxon>
        <taxon>Solanales</taxon>
        <taxon>Solanaceae</taxon>
        <taxon>Solanoideae</taxon>
        <taxon>Solaneae</taxon>
        <taxon>Solanum</taxon>
    </lineage>
</organism>
<sequence>MPYWNIAGNIKSEQEDQGTGEMKGITRKPNQGNESSGRNPHSIIVFLASVLTTKKETNTQSDEQTSQTFTNLSQGSIGNTLSISTTRSHFTSTNPTPIPPSSLSVPAAQNTPRTAQQSSDPRVGSHNVPYRIQLGADPSRSYRIVAIHHTCSHRSSDAAGF</sequence>
<proteinExistence type="predicted"/>
<gene>
    <name evidence="2" type="ORF">H5410_047777</name>
</gene>
<name>A0A9J5XIC4_SOLCO</name>
<feature type="region of interest" description="Disordered" evidence="1">
    <location>
        <begin position="1"/>
        <end position="40"/>
    </location>
</feature>
<evidence type="ECO:0000313" key="2">
    <source>
        <dbReference type="EMBL" id="KAG5587343.1"/>
    </source>
</evidence>
<protein>
    <submittedName>
        <fullName evidence="2">Uncharacterized protein</fullName>
    </submittedName>
</protein>
<comment type="caution">
    <text evidence="2">The sequence shown here is derived from an EMBL/GenBank/DDBJ whole genome shotgun (WGS) entry which is preliminary data.</text>
</comment>
<feature type="compositionally biased region" description="Polar residues" evidence="1">
    <location>
        <begin position="28"/>
        <end position="39"/>
    </location>
</feature>
<reference evidence="2 3" key="1">
    <citation type="submission" date="2020-09" db="EMBL/GenBank/DDBJ databases">
        <title>De no assembly of potato wild relative species, Solanum commersonii.</title>
        <authorList>
            <person name="Cho K."/>
        </authorList>
    </citation>
    <scope>NUCLEOTIDE SEQUENCE [LARGE SCALE GENOMIC DNA]</scope>
    <source>
        <strain evidence="2">LZ3.2</strain>
        <tissue evidence="2">Leaf</tissue>
    </source>
</reference>
<feature type="region of interest" description="Disordered" evidence="1">
    <location>
        <begin position="56"/>
        <end position="128"/>
    </location>
</feature>
<keyword evidence="3" id="KW-1185">Reference proteome</keyword>
<dbReference type="Proteomes" id="UP000824120">
    <property type="component" value="Chromosome 9"/>
</dbReference>
<feature type="compositionally biased region" description="Polar residues" evidence="1">
    <location>
        <begin position="107"/>
        <end position="120"/>
    </location>
</feature>
<evidence type="ECO:0000256" key="1">
    <source>
        <dbReference type="SAM" id="MobiDB-lite"/>
    </source>
</evidence>